<organism evidence="1 2">
    <name type="scientific">Arctium lappa</name>
    <name type="common">Greater burdock</name>
    <name type="synonym">Lappa major</name>
    <dbReference type="NCBI Taxonomy" id="4217"/>
    <lineage>
        <taxon>Eukaryota</taxon>
        <taxon>Viridiplantae</taxon>
        <taxon>Streptophyta</taxon>
        <taxon>Embryophyta</taxon>
        <taxon>Tracheophyta</taxon>
        <taxon>Spermatophyta</taxon>
        <taxon>Magnoliopsida</taxon>
        <taxon>eudicotyledons</taxon>
        <taxon>Gunneridae</taxon>
        <taxon>Pentapetalae</taxon>
        <taxon>asterids</taxon>
        <taxon>campanulids</taxon>
        <taxon>Asterales</taxon>
        <taxon>Asteraceae</taxon>
        <taxon>Carduoideae</taxon>
        <taxon>Cardueae</taxon>
        <taxon>Arctiinae</taxon>
        <taxon>Arctium</taxon>
    </lineage>
</organism>
<gene>
    <name evidence="1" type="ORF">L6452_35884</name>
</gene>
<comment type="caution">
    <text evidence="1">The sequence shown here is derived from an EMBL/GenBank/DDBJ whole genome shotgun (WGS) entry which is preliminary data.</text>
</comment>
<accession>A0ACB8Y7R4</accession>
<sequence>MVESSENKSDISPLSLSPVVDFGVLEKVRPFAGDSAVEWVDYIVQQAVMAQKTLNPFGKEALFTAAIMLSRSS</sequence>
<evidence type="ECO:0000313" key="2">
    <source>
        <dbReference type="Proteomes" id="UP001055879"/>
    </source>
</evidence>
<protein>
    <submittedName>
        <fullName evidence="1">Uncharacterized protein</fullName>
    </submittedName>
</protein>
<proteinExistence type="predicted"/>
<dbReference type="EMBL" id="CM042059">
    <property type="protein sequence ID" value="KAI3681101.1"/>
    <property type="molecule type" value="Genomic_DNA"/>
</dbReference>
<reference evidence="1 2" key="2">
    <citation type="journal article" date="2022" name="Mol. Ecol. Resour.">
        <title>The genomes of chicory, endive, great burdock and yacon provide insights into Asteraceae paleo-polyploidization history and plant inulin production.</title>
        <authorList>
            <person name="Fan W."/>
            <person name="Wang S."/>
            <person name="Wang H."/>
            <person name="Wang A."/>
            <person name="Jiang F."/>
            <person name="Liu H."/>
            <person name="Zhao H."/>
            <person name="Xu D."/>
            <person name="Zhang Y."/>
        </authorList>
    </citation>
    <scope>NUCLEOTIDE SEQUENCE [LARGE SCALE GENOMIC DNA]</scope>
    <source>
        <strain evidence="2">cv. Niubang</strain>
    </source>
</reference>
<reference evidence="2" key="1">
    <citation type="journal article" date="2022" name="Mol. Ecol. Resour.">
        <title>The genomes of chicory, endive, great burdock and yacon provide insights into Asteraceae palaeo-polyploidization history and plant inulin production.</title>
        <authorList>
            <person name="Fan W."/>
            <person name="Wang S."/>
            <person name="Wang H."/>
            <person name="Wang A."/>
            <person name="Jiang F."/>
            <person name="Liu H."/>
            <person name="Zhao H."/>
            <person name="Xu D."/>
            <person name="Zhang Y."/>
        </authorList>
    </citation>
    <scope>NUCLEOTIDE SEQUENCE [LARGE SCALE GENOMIC DNA]</scope>
    <source>
        <strain evidence="2">cv. Niubang</strain>
    </source>
</reference>
<name>A0ACB8Y7R4_ARCLA</name>
<keyword evidence="2" id="KW-1185">Reference proteome</keyword>
<dbReference type="Proteomes" id="UP001055879">
    <property type="component" value="Linkage Group LG13"/>
</dbReference>
<evidence type="ECO:0000313" key="1">
    <source>
        <dbReference type="EMBL" id="KAI3681101.1"/>
    </source>
</evidence>